<dbReference type="InterPro" id="IPR029060">
    <property type="entry name" value="PIN-like_dom_sf"/>
</dbReference>
<evidence type="ECO:0000313" key="2">
    <source>
        <dbReference type="EMBL" id="SFQ19728.1"/>
    </source>
</evidence>
<dbReference type="EMBL" id="FOXR01000017">
    <property type="protein sequence ID" value="SFQ19728.1"/>
    <property type="molecule type" value="Genomic_DNA"/>
</dbReference>
<evidence type="ECO:0000259" key="1">
    <source>
        <dbReference type="Pfam" id="PF13470"/>
    </source>
</evidence>
<evidence type="ECO:0000313" key="3">
    <source>
        <dbReference type="Proteomes" id="UP000198577"/>
    </source>
</evidence>
<reference evidence="2 3" key="1">
    <citation type="submission" date="2016-10" db="EMBL/GenBank/DDBJ databases">
        <authorList>
            <person name="de Groot N.N."/>
        </authorList>
    </citation>
    <scope>NUCLEOTIDE SEQUENCE [LARGE SCALE GENOMIC DNA]</scope>
    <source>
        <strain evidence="2 3">DSM 20678</strain>
    </source>
</reference>
<keyword evidence="3" id="KW-1185">Reference proteome</keyword>
<dbReference type="Gene3D" id="3.40.50.1010">
    <property type="entry name" value="5'-nuclease"/>
    <property type="match status" value="1"/>
</dbReference>
<dbReference type="InterPro" id="IPR002716">
    <property type="entry name" value="PIN_dom"/>
</dbReference>
<name>A0A1I5WJK6_9FIRM</name>
<protein>
    <submittedName>
        <fullName evidence="2">Predicted nucleic acid-binding protein, contains PIN domain</fullName>
    </submittedName>
</protein>
<dbReference type="Proteomes" id="UP000198577">
    <property type="component" value="Unassembled WGS sequence"/>
</dbReference>
<dbReference type="RefSeq" id="WP_092282411.1">
    <property type="nucleotide sequence ID" value="NZ_FOXR01000017.1"/>
</dbReference>
<sequence>MTVLLDTNISLDFLIHRQPFFETVNKILIMIKDNYIKAYVSASSVTDIYYIMRKYRTQQERVLMLTEYFKLVDIVSTTKTDILRALKMEATDFEDAVTFQIAKRKGVDYIITRDKKGFTDQAVKTVSPEEFLKIVSLKL</sequence>
<accession>A0A1I5WJK6</accession>
<dbReference type="OrthoDB" id="9787727at2"/>
<dbReference type="CDD" id="cd09854">
    <property type="entry name" value="PIN_VapC-like"/>
    <property type="match status" value="1"/>
</dbReference>
<feature type="domain" description="PIN" evidence="1">
    <location>
        <begin position="3"/>
        <end position="116"/>
    </location>
</feature>
<dbReference type="AlphaFoldDB" id="A0A1I5WJK6"/>
<dbReference type="STRING" id="937334.SAMN05444406_11727"/>
<organism evidence="2 3">
    <name type="scientific">Caldicoprobacter faecalis</name>
    <dbReference type="NCBI Taxonomy" id="937334"/>
    <lineage>
        <taxon>Bacteria</taxon>
        <taxon>Bacillati</taxon>
        <taxon>Bacillota</taxon>
        <taxon>Clostridia</taxon>
        <taxon>Caldicoprobacterales</taxon>
        <taxon>Caldicoprobacteraceae</taxon>
        <taxon>Caldicoprobacter</taxon>
    </lineage>
</organism>
<dbReference type="SUPFAM" id="SSF88723">
    <property type="entry name" value="PIN domain-like"/>
    <property type="match status" value="1"/>
</dbReference>
<gene>
    <name evidence="2" type="ORF">SAMN05444406_11727</name>
</gene>
<dbReference type="Pfam" id="PF13470">
    <property type="entry name" value="PIN_3"/>
    <property type="match status" value="1"/>
</dbReference>
<proteinExistence type="predicted"/>